<gene>
    <name evidence="2" type="ORF">PRK78_006232</name>
</gene>
<dbReference type="Gene3D" id="2.40.50.140">
    <property type="entry name" value="Nucleic acid-binding proteins"/>
    <property type="match status" value="1"/>
</dbReference>
<organism evidence="2 3">
    <name type="scientific">Emydomyces testavorans</name>
    <dbReference type="NCBI Taxonomy" id="2070801"/>
    <lineage>
        <taxon>Eukaryota</taxon>
        <taxon>Fungi</taxon>
        <taxon>Dikarya</taxon>
        <taxon>Ascomycota</taxon>
        <taxon>Pezizomycotina</taxon>
        <taxon>Eurotiomycetes</taxon>
        <taxon>Eurotiomycetidae</taxon>
        <taxon>Onygenales</taxon>
        <taxon>Nannizziopsiaceae</taxon>
        <taxon>Emydomyces</taxon>
    </lineage>
</organism>
<evidence type="ECO:0000313" key="2">
    <source>
        <dbReference type="EMBL" id="WEW60745.1"/>
    </source>
</evidence>
<dbReference type="InterPro" id="IPR012340">
    <property type="entry name" value="NA-bd_OB-fold"/>
</dbReference>
<feature type="compositionally biased region" description="Polar residues" evidence="1">
    <location>
        <begin position="101"/>
        <end position="112"/>
    </location>
</feature>
<sequence>MACKTSTEERNSPVRWRSLAPIKAPSFKSSREGASFLTMGSIERYSGESVNLDADEEILSEFYDHSFALHEGMHPSSMSNDTKSFTDDSETTPSFGDESQDGSVSKLPQSPFNVDGRYRAQGHLIDIEDIPRAGYLQSIAPQTVTVNLIVAVISIRPRRRVRTRWGREMDIVELLVGDETKSGFRVSCWVPPSKEGSIGVAPNSLEESLKVLRLRDVILLRSVALSSFRGQVYGQSLRQNMTRLDILNREAVSSADVDVAAAFGGPGEDVNRSHPQAIKVLRVRRWIQNFVAPGPAGNENANRPLLTIPAEEAIELPPDTP</sequence>
<evidence type="ECO:0000256" key="1">
    <source>
        <dbReference type="SAM" id="MobiDB-lite"/>
    </source>
</evidence>
<name>A0AAF0IKA4_9EURO</name>
<keyword evidence="3" id="KW-1185">Reference proteome</keyword>
<dbReference type="SUPFAM" id="SSF50249">
    <property type="entry name" value="Nucleic acid-binding proteins"/>
    <property type="match status" value="1"/>
</dbReference>
<feature type="region of interest" description="Disordered" evidence="1">
    <location>
        <begin position="73"/>
        <end position="112"/>
    </location>
</feature>
<protein>
    <submittedName>
        <fullName evidence="2">Uncharacterized protein</fullName>
    </submittedName>
</protein>
<reference evidence="2" key="1">
    <citation type="submission" date="2023-03" db="EMBL/GenBank/DDBJ databases">
        <title>Emydomyces testavorans Genome Sequence.</title>
        <authorList>
            <person name="Hoyer L."/>
        </authorList>
    </citation>
    <scope>NUCLEOTIDE SEQUENCE</scope>
    <source>
        <strain evidence="2">16-2883</strain>
    </source>
</reference>
<evidence type="ECO:0000313" key="3">
    <source>
        <dbReference type="Proteomes" id="UP001219355"/>
    </source>
</evidence>
<accession>A0AAF0IKA4</accession>
<dbReference type="EMBL" id="CP120630">
    <property type="protein sequence ID" value="WEW60745.1"/>
    <property type="molecule type" value="Genomic_DNA"/>
</dbReference>
<dbReference type="Proteomes" id="UP001219355">
    <property type="component" value="Chromosome 4"/>
</dbReference>
<dbReference type="AlphaFoldDB" id="A0AAF0IKA4"/>
<proteinExistence type="predicted"/>